<sequence length="207" mass="21058">MPRPIRLPRPRPAGLALAAAASVMLLSGCVPESPAATETAAPPSGSATPAPSGEPTESAVPTEEPTPFAIACDELVTNDQMYAFNPNFGADPGYAPSAAGITAVVDESGTACGWLNQTSGDVIEIGVATLPPGALEQHKNEAALGSNVVPTYGTPPDIEGYFRQVAGSGEAQVFRGTYWIVIDSAALFEPGDAQQLVTAVLGNLPAV</sequence>
<evidence type="ECO:0000313" key="4">
    <source>
        <dbReference type="Proteomes" id="UP001239083"/>
    </source>
</evidence>
<evidence type="ECO:0000256" key="1">
    <source>
        <dbReference type="SAM" id="MobiDB-lite"/>
    </source>
</evidence>
<dbReference type="RefSeq" id="WP_307043652.1">
    <property type="nucleotide sequence ID" value="NZ_JAUSYY010000001.1"/>
</dbReference>
<evidence type="ECO:0008006" key="5">
    <source>
        <dbReference type="Google" id="ProtNLM"/>
    </source>
</evidence>
<name>A0ABU0RBR1_9MICO</name>
<organism evidence="3 4">
    <name type="scientific">Agromyces ramosus</name>
    <dbReference type="NCBI Taxonomy" id="33879"/>
    <lineage>
        <taxon>Bacteria</taxon>
        <taxon>Bacillati</taxon>
        <taxon>Actinomycetota</taxon>
        <taxon>Actinomycetes</taxon>
        <taxon>Micrococcales</taxon>
        <taxon>Microbacteriaceae</taxon>
        <taxon>Agromyces</taxon>
    </lineage>
</organism>
<proteinExistence type="predicted"/>
<reference evidence="3 4" key="1">
    <citation type="submission" date="2023-07" db="EMBL/GenBank/DDBJ databases">
        <title>Comparative genomics of wheat-associated soil bacteria to identify genetic determinants of phenazine resistance.</title>
        <authorList>
            <person name="Mouncey N."/>
        </authorList>
    </citation>
    <scope>NUCLEOTIDE SEQUENCE [LARGE SCALE GENOMIC DNA]</scope>
    <source>
        <strain evidence="3 4">V3I3</strain>
    </source>
</reference>
<dbReference type="EMBL" id="JAUSYY010000001">
    <property type="protein sequence ID" value="MDQ0895514.1"/>
    <property type="molecule type" value="Genomic_DNA"/>
</dbReference>
<feature type="region of interest" description="Disordered" evidence="1">
    <location>
        <begin position="32"/>
        <end position="63"/>
    </location>
</feature>
<evidence type="ECO:0000256" key="2">
    <source>
        <dbReference type="SAM" id="SignalP"/>
    </source>
</evidence>
<feature type="compositionally biased region" description="Low complexity" evidence="1">
    <location>
        <begin position="32"/>
        <end position="55"/>
    </location>
</feature>
<comment type="caution">
    <text evidence="3">The sequence shown here is derived from an EMBL/GenBank/DDBJ whole genome shotgun (WGS) entry which is preliminary data.</text>
</comment>
<protein>
    <recommendedName>
        <fullName evidence="5">Iron ABC transporter ATP-binding protein</fullName>
    </recommendedName>
</protein>
<dbReference type="Proteomes" id="UP001239083">
    <property type="component" value="Unassembled WGS sequence"/>
</dbReference>
<accession>A0ABU0RBR1</accession>
<dbReference type="PROSITE" id="PS51257">
    <property type="entry name" value="PROKAR_LIPOPROTEIN"/>
    <property type="match status" value="1"/>
</dbReference>
<feature type="signal peptide" evidence="2">
    <location>
        <begin position="1"/>
        <end position="35"/>
    </location>
</feature>
<evidence type="ECO:0000313" key="3">
    <source>
        <dbReference type="EMBL" id="MDQ0895514.1"/>
    </source>
</evidence>
<keyword evidence="2" id="KW-0732">Signal</keyword>
<feature type="chain" id="PRO_5046078030" description="Iron ABC transporter ATP-binding protein" evidence="2">
    <location>
        <begin position="36"/>
        <end position="207"/>
    </location>
</feature>
<keyword evidence="4" id="KW-1185">Reference proteome</keyword>
<gene>
    <name evidence="3" type="ORF">QFZ26_003069</name>
</gene>